<proteinExistence type="predicted"/>
<dbReference type="NCBIfam" id="TIGR04222">
    <property type="entry name" value="near_uncomplex"/>
    <property type="match status" value="1"/>
</dbReference>
<feature type="transmembrane region" description="Helical" evidence="1">
    <location>
        <begin position="176"/>
        <end position="195"/>
    </location>
</feature>
<dbReference type="InterPro" id="IPR026467">
    <property type="entry name" value="Ser/Gly_Cys_C_dom"/>
</dbReference>
<dbReference type="KEGG" id="sqz:FQU76_27045"/>
<evidence type="ECO:0000313" key="2">
    <source>
        <dbReference type="EMBL" id="QDY79581.1"/>
    </source>
</evidence>
<sequence>MDPQVIGIAAMLIVVALVVALAIATNATRPRPRDGKSRGLGIVDTYEAAFLRGGPLRVADAVIAHLHDKKHLAVARPGIVSVLRGGARDTVPKVALDLARDADNSVLSTLRRAVAFSPTVQGMGDRLYEQGLLAPPSAARRAVHRWAMVQLVVLFIAVPASFGLTLFLAVSDDPGAVVFLLPVVVIGAIVTGRCGGLTRGRLTTEGRNTLKAYVRDHRVDGRVAVKVAVRGPRQIPDTTVRELMIAAAAIPLTTHLMYSTTDGSSTASFVPTWCGSADGGGGGDSGCGGGGCGGGSGGGCGGGGGGGGGCGGGGGGGGCGGGGG</sequence>
<dbReference type="Proteomes" id="UP000320580">
    <property type="component" value="Chromosome"/>
</dbReference>
<dbReference type="OrthoDB" id="4241909at2"/>
<name>A0A5B8JIA4_9ACTN</name>
<keyword evidence="1" id="KW-0812">Transmembrane</keyword>
<dbReference type="EMBL" id="CP042266">
    <property type="protein sequence ID" value="QDY79581.1"/>
    <property type="molecule type" value="Genomic_DNA"/>
</dbReference>
<evidence type="ECO:0000313" key="3">
    <source>
        <dbReference type="Proteomes" id="UP000320580"/>
    </source>
</evidence>
<keyword evidence="1" id="KW-0472">Membrane</keyword>
<feature type="transmembrane region" description="Helical" evidence="1">
    <location>
        <begin position="6"/>
        <end position="28"/>
    </location>
</feature>
<dbReference type="AlphaFoldDB" id="A0A5B8JIA4"/>
<protein>
    <submittedName>
        <fullName evidence="2">TIGR04222 domain-containing membrane protein</fullName>
    </submittedName>
</protein>
<feature type="transmembrane region" description="Helical" evidence="1">
    <location>
        <begin position="146"/>
        <end position="170"/>
    </location>
</feature>
<keyword evidence="3" id="KW-1185">Reference proteome</keyword>
<organism evidence="2 3">
    <name type="scientific">Streptomyces qinzhouensis</name>
    <dbReference type="NCBI Taxonomy" id="2599401"/>
    <lineage>
        <taxon>Bacteria</taxon>
        <taxon>Bacillati</taxon>
        <taxon>Actinomycetota</taxon>
        <taxon>Actinomycetes</taxon>
        <taxon>Kitasatosporales</taxon>
        <taxon>Streptomycetaceae</taxon>
        <taxon>Streptomyces</taxon>
    </lineage>
</organism>
<dbReference type="RefSeq" id="WP_146482867.1">
    <property type="nucleotide sequence ID" value="NZ_CP042266.1"/>
</dbReference>
<reference evidence="2 3" key="1">
    <citation type="submission" date="2019-07" db="EMBL/GenBank/DDBJ databases">
        <authorList>
            <person name="Zhu P."/>
        </authorList>
    </citation>
    <scope>NUCLEOTIDE SEQUENCE [LARGE SCALE GENOMIC DNA]</scope>
    <source>
        <strain evidence="2 3">SSL-25</strain>
    </source>
</reference>
<keyword evidence="1" id="KW-1133">Transmembrane helix</keyword>
<gene>
    <name evidence="2" type="ORF">FQU76_27045</name>
</gene>
<accession>A0A5B8JIA4</accession>
<evidence type="ECO:0000256" key="1">
    <source>
        <dbReference type="SAM" id="Phobius"/>
    </source>
</evidence>